<dbReference type="Proteomes" id="UP000591272">
    <property type="component" value="Unassembled WGS sequence"/>
</dbReference>
<comment type="caution">
    <text evidence="1">The sequence shown here is derived from an EMBL/GenBank/DDBJ whole genome shotgun (WGS) entry which is preliminary data.</text>
</comment>
<reference evidence="1 2" key="1">
    <citation type="submission" date="2020-07" db="EMBL/GenBank/DDBJ databases">
        <title>Sequencing the genomes of 1000 actinobacteria strains.</title>
        <authorList>
            <person name="Klenk H.-P."/>
        </authorList>
    </citation>
    <scope>NUCLEOTIDE SEQUENCE [LARGE SCALE GENOMIC DNA]</scope>
    <source>
        <strain evidence="1 2">DSM 43461</strain>
    </source>
</reference>
<dbReference type="EMBL" id="JACCBT010000001">
    <property type="protein sequence ID" value="NYE16536.1"/>
    <property type="molecule type" value="Genomic_DNA"/>
</dbReference>
<sequence>MTRHGLIFRPSGRRARQLTGNTLFADGGSHVNGVAWTPDLDGEQ</sequence>
<evidence type="ECO:0000313" key="1">
    <source>
        <dbReference type="EMBL" id="NYE16536.1"/>
    </source>
</evidence>
<organism evidence="1 2">
    <name type="scientific">Actinomadura citrea</name>
    <dbReference type="NCBI Taxonomy" id="46158"/>
    <lineage>
        <taxon>Bacteria</taxon>
        <taxon>Bacillati</taxon>
        <taxon>Actinomycetota</taxon>
        <taxon>Actinomycetes</taxon>
        <taxon>Streptosporangiales</taxon>
        <taxon>Thermomonosporaceae</taxon>
        <taxon>Actinomadura</taxon>
    </lineage>
</organism>
<proteinExistence type="predicted"/>
<name>A0A7Y9KGJ6_9ACTN</name>
<protein>
    <submittedName>
        <fullName evidence="1">Uncharacterized protein</fullName>
    </submittedName>
</protein>
<accession>A0A7Y9KGJ6</accession>
<dbReference type="AlphaFoldDB" id="A0A7Y9KGJ6"/>
<gene>
    <name evidence="1" type="ORF">BJ999_006832</name>
</gene>
<keyword evidence="2" id="KW-1185">Reference proteome</keyword>
<evidence type="ECO:0000313" key="2">
    <source>
        <dbReference type="Proteomes" id="UP000591272"/>
    </source>
</evidence>